<dbReference type="Pfam" id="PF12804">
    <property type="entry name" value="NTP_transf_3"/>
    <property type="match status" value="1"/>
</dbReference>
<evidence type="ECO:0000256" key="4">
    <source>
        <dbReference type="ARBA" id="ARBA00022741"/>
    </source>
</evidence>
<dbReference type="InterPro" id="IPR029044">
    <property type="entry name" value="Nucleotide-diphossugar_trans"/>
</dbReference>
<dbReference type="InterPro" id="IPR025877">
    <property type="entry name" value="MobA-like_NTP_Trfase"/>
</dbReference>
<evidence type="ECO:0000256" key="2">
    <source>
        <dbReference type="ARBA" id="ARBA00022679"/>
    </source>
</evidence>
<keyword evidence="7" id="KW-0501">Molybdenum cofactor biosynthesis</keyword>
<dbReference type="Gene3D" id="3.90.550.10">
    <property type="entry name" value="Spore Coat Polysaccharide Biosynthesis Protein SpsA, Chain A"/>
    <property type="match status" value="1"/>
</dbReference>
<dbReference type="GO" id="GO:0016779">
    <property type="term" value="F:nucleotidyltransferase activity"/>
    <property type="evidence" value="ECO:0007669"/>
    <property type="project" value="UniProtKB-ARBA"/>
</dbReference>
<dbReference type="GO" id="GO:0046872">
    <property type="term" value="F:metal ion binding"/>
    <property type="evidence" value="ECO:0007669"/>
    <property type="project" value="UniProtKB-KW"/>
</dbReference>
<sequence length="390" mass="44347">MQESDLSRPTVGRFCRTEIAFLGTTSGKIKELSFMLSEILSQKWNIGYIDCDHQNSELEKELGADSRSALNHKARIELIDKITFSRIDYRKALTVTDRHVELNDIDVALINGNHFKASKQILIIDKENSTKLYRKLNRLSNLLCIIYAENTSQEDIPEILLERIPNILHKPSFEIEKIHGIAQFFENVLTATVPKINGLLLAGGKSKRMGGKDKAKINYHGREQRFHMKELMMKYTNATFMSCRPQQLEDFSDQMNLLPDTFLGLGPFGALLTAFRHNPNAAWMTVAVDLPFVDDKTILHLIQQRDPSKIATLYKAKDTGSPQPLLGIWEPRAYLKLLQALAFGKNSLREVLEDVNIKLIEPLSEHTLSEVDTMDELDIAIKQLSQQNSI</sequence>
<dbReference type="GO" id="GO:0005525">
    <property type="term" value="F:GTP binding"/>
    <property type="evidence" value="ECO:0007669"/>
    <property type="project" value="UniProtKB-KW"/>
</dbReference>
<keyword evidence="4" id="KW-0547">Nucleotide-binding</keyword>
<keyword evidence="1" id="KW-0963">Cytoplasm</keyword>
<evidence type="ECO:0000256" key="3">
    <source>
        <dbReference type="ARBA" id="ARBA00022723"/>
    </source>
</evidence>
<feature type="domain" description="MobA-like NTP transferase" evidence="8">
    <location>
        <begin position="198"/>
        <end position="353"/>
    </location>
</feature>
<dbReference type="EMBL" id="CP034562">
    <property type="protein sequence ID" value="AZQ62062.1"/>
    <property type="molecule type" value="Genomic_DNA"/>
</dbReference>
<reference evidence="9 10" key="1">
    <citation type="submission" date="2018-12" db="EMBL/GenBank/DDBJ databases">
        <title>Flammeovirga pectinis sp. nov., isolated from the gut of the Korean scallop, Patinopecten yessoensis.</title>
        <authorList>
            <person name="Bae J.-W."/>
            <person name="Jeong Y.-S."/>
            <person name="Kang W."/>
        </authorList>
    </citation>
    <scope>NUCLEOTIDE SEQUENCE [LARGE SCALE GENOMIC DNA]</scope>
    <source>
        <strain evidence="9 10">L12M1</strain>
    </source>
</reference>
<dbReference type="PANTHER" id="PTHR19136:SF81">
    <property type="entry name" value="MOLYBDENUM COFACTOR GUANYLYLTRANSFERASE"/>
    <property type="match status" value="1"/>
</dbReference>
<evidence type="ECO:0000256" key="5">
    <source>
        <dbReference type="ARBA" id="ARBA00022842"/>
    </source>
</evidence>
<evidence type="ECO:0000256" key="7">
    <source>
        <dbReference type="ARBA" id="ARBA00023150"/>
    </source>
</evidence>
<dbReference type="AlphaFoldDB" id="A0A3Q9FKY0"/>
<evidence type="ECO:0000256" key="6">
    <source>
        <dbReference type="ARBA" id="ARBA00023134"/>
    </source>
</evidence>
<gene>
    <name evidence="9" type="ORF">EI427_07355</name>
</gene>
<accession>A0A3Q9FKY0</accession>
<dbReference type="SUPFAM" id="SSF53448">
    <property type="entry name" value="Nucleotide-diphospho-sugar transferases"/>
    <property type="match status" value="1"/>
</dbReference>
<dbReference type="RefSeq" id="WP_126613206.1">
    <property type="nucleotide sequence ID" value="NZ_CP034562.1"/>
</dbReference>
<keyword evidence="2" id="KW-0808">Transferase</keyword>
<evidence type="ECO:0000313" key="10">
    <source>
        <dbReference type="Proteomes" id="UP000267268"/>
    </source>
</evidence>
<keyword evidence="6" id="KW-0342">GTP-binding</keyword>
<dbReference type="OrthoDB" id="9788394at2"/>
<evidence type="ECO:0000313" key="9">
    <source>
        <dbReference type="EMBL" id="AZQ62062.1"/>
    </source>
</evidence>
<dbReference type="CDD" id="cd02503">
    <property type="entry name" value="MobA"/>
    <property type="match status" value="1"/>
</dbReference>
<protein>
    <submittedName>
        <fullName evidence="9">Molybdopterin-guanine dinucleotide biosynthesis protein MobA</fullName>
    </submittedName>
</protein>
<evidence type="ECO:0000256" key="1">
    <source>
        <dbReference type="ARBA" id="ARBA00022490"/>
    </source>
</evidence>
<name>A0A3Q9FKY0_9BACT</name>
<dbReference type="KEGG" id="fll:EI427_07355"/>
<proteinExistence type="predicted"/>
<dbReference type="PANTHER" id="PTHR19136">
    <property type="entry name" value="MOLYBDENUM COFACTOR GUANYLYLTRANSFERASE"/>
    <property type="match status" value="1"/>
</dbReference>
<dbReference type="InterPro" id="IPR013482">
    <property type="entry name" value="Molybde_CF_guanTrfase"/>
</dbReference>
<keyword evidence="10" id="KW-1185">Reference proteome</keyword>
<evidence type="ECO:0000259" key="8">
    <source>
        <dbReference type="Pfam" id="PF12804"/>
    </source>
</evidence>
<keyword evidence="5" id="KW-0460">Magnesium</keyword>
<dbReference type="GO" id="GO:0006777">
    <property type="term" value="P:Mo-molybdopterin cofactor biosynthetic process"/>
    <property type="evidence" value="ECO:0007669"/>
    <property type="project" value="UniProtKB-KW"/>
</dbReference>
<organism evidence="9 10">
    <name type="scientific">Flammeovirga pectinis</name>
    <dbReference type="NCBI Taxonomy" id="2494373"/>
    <lineage>
        <taxon>Bacteria</taxon>
        <taxon>Pseudomonadati</taxon>
        <taxon>Bacteroidota</taxon>
        <taxon>Cytophagia</taxon>
        <taxon>Cytophagales</taxon>
        <taxon>Flammeovirgaceae</taxon>
        <taxon>Flammeovirga</taxon>
    </lineage>
</organism>
<dbReference type="Proteomes" id="UP000267268">
    <property type="component" value="Chromosome 1"/>
</dbReference>
<keyword evidence="3" id="KW-0479">Metal-binding</keyword>